<feature type="region of interest" description="Disordered" evidence="1">
    <location>
        <begin position="161"/>
        <end position="181"/>
    </location>
</feature>
<feature type="compositionally biased region" description="Polar residues" evidence="1">
    <location>
        <begin position="168"/>
        <end position="181"/>
    </location>
</feature>
<evidence type="ECO:0000256" key="1">
    <source>
        <dbReference type="SAM" id="MobiDB-lite"/>
    </source>
</evidence>
<protein>
    <recommendedName>
        <fullName evidence="5">DUF5673 domain-containing protein</fullName>
    </recommendedName>
</protein>
<dbReference type="AlphaFoldDB" id="A0A2M7BSG5"/>
<feature type="transmembrane region" description="Helical" evidence="2">
    <location>
        <begin position="24"/>
        <end position="41"/>
    </location>
</feature>
<dbReference type="EMBL" id="PEVA01000123">
    <property type="protein sequence ID" value="PIV08422.1"/>
    <property type="molecule type" value="Genomic_DNA"/>
</dbReference>
<sequence>MENSQLIFSWKAPLRAYKRRSNSILRFYVALALLLSLIVFFFGDRVLLVPILTLLFLFYVLTITPPPEVDNLITTFGIETAGINLRWEVLSHFYYTKKFHFNILTLVSHAPYYYHIYLIIPEEQTKVAVNAILSKHLMYVEKPQRSFTDKMVDWLSNLMPDDEDVQTPMETSPSPQKVATI</sequence>
<organism evidence="3 4">
    <name type="scientific">Candidatus Roizmanbacteria bacterium CG03_land_8_20_14_0_80_39_12</name>
    <dbReference type="NCBI Taxonomy" id="1974847"/>
    <lineage>
        <taxon>Bacteria</taxon>
        <taxon>Candidatus Roizmaniibacteriota</taxon>
    </lineage>
</organism>
<keyword evidence="2" id="KW-1133">Transmembrane helix</keyword>
<evidence type="ECO:0008006" key="5">
    <source>
        <dbReference type="Google" id="ProtNLM"/>
    </source>
</evidence>
<accession>A0A2M7BSG5</accession>
<name>A0A2M7BSG5_9BACT</name>
<comment type="caution">
    <text evidence="3">The sequence shown here is derived from an EMBL/GenBank/DDBJ whole genome shotgun (WGS) entry which is preliminary data.</text>
</comment>
<evidence type="ECO:0000313" key="3">
    <source>
        <dbReference type="EMBL" id="PIV08422.1"/>
    </source>
</evidence>
<dbReference type="Proteomes" id="UP000230119">
    <property type="component" value="Unassembled WGS sequence"/>
</dbReference>
<evidence type="ECO:0000256" key="2">
    <source>
        <dbReference type="SAM" id="Phobius"/>
    </source>
</evidence>
<feature type="transmembrane region" description="Helical" evidence="2">
    <location>
        <begin position="47"/>
        <end position="64"/>
    </location>
</feature>
<proteinExistence type="predicted"/>
<evidence type="ECO:0000313" key="4">
    <source>
        <dbReference type="Proteomes" id="UP000230119"/>
    </source>
</evidence>
<keyword evidence="2" id="KW-0472">Membrane</keyword>
<gene>
    <name evidence="3" type="ORF">COS52_02800</name>
</gene>
<keyword evidence="2" id="KW-0812">Transmembrane</keyword>
<reference evidence="4" key="1">
    <citation type="submission" date="2017-09" db="EMBL/GenBank/DDBJ databases">
        <title>Depth-based differentiation of microbial function through sediment-hosted aquifers and enrichment of novel symbionts in the deep terrestrial subsurface.</title>
        <authorList>
            <person name="Probst A.J."/>
            <person name="Ladd B."/>
            <person name="Jarett J.K."/>
            <person name="Geller-Mcgrath D.E."/>
            <person name="Sieber C.M.K."/>
            <person name="Emerson J.B."/>
            <person name="Anantharaman K."/>
            <person name="Thomas B.C."/>
            <person name="Malmstrom R."/>
            <person name="Stieglmeier M."/>
            <person name="Klingl A."/>
            <person name="Woyke T."/>
            <person name="Ryan C.M."/>
            <person name="Banfield J.F."/>
        </authorList>
    </citation>
    <scope>NUCLEOTIDE SEQUENCE [LARGE SCALE GENOMIC DNA]</scope>
</reference>